<dbReference type="GO" id="GO:0005829">
    <property type="term" value="C:cytosol"/>
    <property type="evidence" value="ECO:0007669"/>
    <property type="project" value="TreeGrafter"/>
</dbReference>
<dbReference type="PANTHER" id="PTHR43393:SF3">
    <property type="entry name" value="LYSINE DECARBOXYLASE-LIKE PROTEIN"/>
    <property type="match status" value="1"/>
</dbReference>
<comment type="caution">
    <text evidence="1">The sequence shown here is derived from an EMBL/GenBank/DDBJ whole genome shotgun (WGS) entry which is preliminary data.</text>
</comment>
<dbReference type="EMBL" id="DTLI01000154">
    <property type="protein sequence ID" value="HHS52501.1"/>
    <property type="molecule type" value="Genomic_DNA"/>
</dbReference>
<dbReference type="InterPro" id="IPR052341">
    <property type="entry name" value="LOG_family_nucleotidases"/>
</dbReference>
<reference evidence="1" key="1">
    <citation type="journal article" date="2020" name="mSystems">
        <title>Genome- and Community-Level Interaction Insights into Carbon Utilization and Element Cycling Functions of Hydrothermarchaeota in Hydrothermal Sediment.</title>
        <authorList>
            <person name="Zhou Z."/>
            <person name="Liu Y."/>
            <person name="Xu W."/>
            <person name="Pan J."/>
            <person name="Luo Z.H."/>
            <person name="Li M."/>
        </authorList>
    </citation>
    <scope>NUCLEOTIDE SEQUENCE [LARGE SCALE GENOMIC DNA]</scope>
    <source>
        <strain evidence="1">SpSt-876</strain>
    </source>
</reference>
<dbReference type="SUPFAM" id="SSF102405">
    <property type="entry name" value="MCP/YpsA-like"/>
    <property type="match status" value="1"/>
</dbReference>
<dbReference type="Pfam" id="PF18306">
    <property type="entry name" value="LDcluster4"/>
    <property type="match status" value="1"/>
</dbReference>
<dbReference type="InterPro" id="IPR005268">
    <property type="entry name" value="CHP00725"/>
</dbReference>
<name>A0A7C6ED88_UNCW3</name>
<dbReference type="AlphaFoldDB" id="A0A7C6ED88"/>
<dbReference type="InterPro" id="IPR041164">
    <property type="entry name" value="LDcluster4"/>
</dbReference>
<dbReference type="Gene3D" id="3.40.50.450">
    <property type="match status" value="1"/>
</dbReference>
<dbReference type="NCBIfam" id="TIGR00725">
    <property type="entry name" value="TIGR00725 family protein"/>
    <property type="match status" value="1"/>
</dbReference>
<evidence type="ECO:0000313" key="1">
    <source>
        <dbReference type="EMBL" id="HHS52501.1"/>
    </source>
</evidence>
<sequence length="156" mass="16604">MTIRPYIGIIGASTISEDIEQLAFAVGEEIGMRNGILICGGLGGVMEAACRGAKSVGGTTVGILPGFRREEANPYVDIAITTGLLEMRNLIIVRTSDVLIAIAKGYGTLSEIGFALKLEKPVVGLKSFDDELPLIKAKSPKEAVIKAWELIENKDT</sequence>
<organism evidence="1">
    <name type="scientific">candidate division WOR-3 bacterium</name>
    <dbReference type="NCBI Taxonomy" id="2052148"/>
    <lineage>
        <taxon>Bacteria</taxon>
        <taxon>Bacteria division WOR-3</taxon>
    </lineage>
</organism>
<proteinExistence type="predicted"/>
<accession>A0A7C6ED88</accession>
<dbReference type="PANTHER" id="PTHR43393">
    <property type="entry name" value="CYTOKININ RIBOSIDE 5'-MONOPHOSPHATE PHOSPHORIBOHYDROLASE"/>
    <property type="match status" value="1"/>
</dbReference>
<protein>
    <submittedName>
        <fullName evidence="1">TIGR00725 family protein</fullName>
    </submittedName>
</protein>
<gene>
    <name evidence="1" type="ORF">ENW73_06515</name>
</gene>